<keyword evidence="1" id="KW-0325">Glycoprotein</keyword>
<keyword evidence="1" id="KW-0224">Dipeptidase</keyword>
<comment type="cofactor">
    <cofactor evidence="1">
        <name>Zn(2+)</name>
        <dbReference type="ChEBI" id="CHEBI:29105"/>
    </cofactor>
</comment>
<dbReference type="STRING" id="225164.V3ZUQ7"/>
<dbReference type="InterPro" id="IPR000180">
    <property type="entry name" value="Dipep_AS"/>
</dbReference>
<dbReference type="Pfam" id="PF01244">
    <property type="entry name" value="Peptidase_M19"/>
    <property type="match status" value="1"/>
</dbReference>
<dbReference type="Gene3D" id="3.20.20.140">
    <property type="entry name" value="Metal-dependent hydrolases"/>
    <property type="match status" value="1"/>
</dbReference>
<proteinExistence type="inferred from homology"/>
<keyword evidence="1" id="KW-0482">Metalloprotease</keyword>
<dbReference type="AlphaFoldDB" id="V3ZUQ7"/>
<dbReference type="GO" id="GO:0070573">
    <property type="term" value="F:metallodipeptidase activity"/>
    <property type="evidence" value="ECO:0007669"/>
    <property type="project" value="InterPro"/>
</dbReference>
<dbReference type="RefSeq" id="XP_009054088.1">
    <property type="nucleotide sequence ID" value="XM_009055840.1"/>
</dbReference>
<dbReference type="PROSITE" id="PS51365">
    <property type="entry name" value="RENAL_DIPEPTIDASE_2"/>
    <property type="match status" value="1"/>
</dbReference>
<dbReference type="EMBL" id="KB201671">
    <property type="protein sequence ID" value="ESO95223.1"/>
    <property type="molecule type" value="Genomic_DNA"/>
</dbReference>
<keyword evidence="1" id="KW-0449">Lipoprotein</keyword>
<dbReference type="GO" id="GO:0098552">
    <property type="term" value="C:side of membrane"/>
    <property type="evidence" value="ECO:0007669"/>
    <property type="project" value="UniProtKB-KW"/>
</dbReference>
<dbReference type="PROSITE" id="PS00869">
    <property type="entry name" value="RENAL_DIPEPTIDASE_1"/>
    <property type="match status" value="1"/>
</dbReference>
<comment type="subcellular location">
    <subcellularLocation>
        <location evidence="1">Membrane</location>
        <topology evidence="1">Lipid-anchor</topology>
        <topology evidence="1">GPI-anchor</topology>
    </subcellularLocation>
</comment>
<keyword evidence="1" id="KW-0472">Membrane</keyword>
<dbReference type="GO" id="GO:0006508">
    <property type="term" value="P:proteolysis"/>
    <property type="evidence" value="ECO:0007669"/>
    <property type="project" value="UniProtKB-KW"/>
</dbReference>
<keyword evidence="1" id="KW-0479">Metal-binding</keyword>
<name>V3ZUQ7_LOTGI</name>
<evidence type="ECO:0000313" key="2">
    <source>
        <dbReference type="EMBL" id="ESO95223.1"/>
    </source>
</evidence>
<dbReference type="MEROPS" id="M19.A01"/>
<dbReference type="PANTHER" id="PTHR10443">
    <property type="entry name" value="MICROSOMAL DIPEPTIDASE"/>
    <property type="match status" value="1"/>
</dbReference>
<dbReference type="OMA" id="CDHPRNI"/>
<keyword evidence="1" id="KW-0862">Zinc</keyword>
<keyword evidence="1" id="KW-0645">Protease</keyword>
<dbReference type="CDD" id="cd01301">
    <property type="entry name" value="rDP_like"/>
    <property type="match status" value="1"/>
</dbReference>
<keyword evidence="1" id="KW-0732">Signal</keyword>
<dbReference type="GO" id="GO:0046872">
    <property type="term" value="F:metal ion binding"/>
    <property type="evidence" value="ECO:0007669"/>
    <property type="project" value="UniProtKB-UniRule"/>
</dbReference>
<dbReference type="InterPro" id="IPR032466">
    <property type="entry name" value="Metal_Hydrolase"/>
</dbReference>
<comment type="subunit">
    <text evidence="1">Homodimer; disulfide-linked.</text>
</comment>
<keyword evidence="1" id="KW-0378">Hydrolase</keyword>
<evidence type="ECO:0000313" key="3">
    <source>
        <dbReference type="Proteomes" id="UP000030746"/>
    </source>
</evidence>
<dbReference type="InterPro" id="IPR008257">
    <property type="entry name" value="Pept_M19"/>
</dbReference>
<dbReference type="Proteomes" id="UP000030746">
    <property type="component" value="Unassembled WGS sequence"/>
</dbReference>
<dbReference type="SUPFAM" id="SSF51556">
    <property type="entry name" value="Metallo-dependent hydrolases"/>
    <property type="match status" value="1"/>
</dbReference>
<dbReference type="GeneID" id="20251065"/>
<dbReference type="HOGENOM" id="CLU_031404_4_2_1"/>
<protein>
    <recommendedName>
        <fullName evidence="1">Dipeptidase</fullName>
        <ecNumber evidence="1">3.4.13.19</ecNumber>
    </recommendedName>
</protein>
<feature type="chain" id="PRO_5005148352" description="Dipeptidase" evidence="1">
    <location>
        <begin position="21"/>
        <end position="414"/>
    </location>
</feature>
<organism evidence="2 3">
    <name type="scientific">Lottia gigantea</name>
    <name type="common">Giant owl limpet</name>
    <dbReference type="NCBI Taxonomy" id="225164"/>
    <lineage>
        <taxon>Eukaryota</taxon>
        <taxon>Metazoa</taxon>
        <taxon>Spiralia</taxon>
        <taxon>Lophotrochozoa</taxon>
        <taxon>Mollusca</taxon>
        <taxon>Gastropoda</taxon>
        <taxon>Patellogastropoda</taxon>
        <taxon>Lottioidea</taxon>
        <taxon>Lottiidae</taxon>
        <taxon>Lottia</taxon>
    </lineage>
</organism>
<comment type="catalytic activity">
    <reaction evidence="1">
        <text>an L-aminoacyl-L-amino acid + H2O = 2 an L-alpha-amino acid</text>
        <dbReference type="Rhea" id="RHEA:48940"/>
        <dbReference type="ChEBI" id="CHEBI:15377"/>
        <dbReference type="ChEBI" id="CHEBI:59869"/>
        <dbReference type="ChEBI" id="CHEBI:77460"/>
        <dbReference type="EC" id="3.4.13.19"/>
    </reaction>
</comment>
<comment type="similarity">
    <text evidence="1">Belongs to the metallo-dependent hydrolases superfamily. Peptidase M19 family.</text>
</comment>
<dbReference type="KEGG" id="lgi:LOTGIDRAFT_239451"/>
<dbReference type="EC" id="3.4.13.19" evidence="1"/>
<feature type="signal peptide" evidence="1">
    <location>
        <begin position="1"/>
        <end position="20"/>
    </location>
</feature>
<sequence length="414" mass="47145">MIGLKWTSIWLLSVICIVEGFLIEDIHTPATDLHKAIDILKRVPLVDGHNDLAWHIEMSYNGDLQQFDLTKDMRKYFPYNPKHPSQTDIPRIKRGHLGAQLWSAYSPCYNQYKDGVEKGLDLVDLIKRFVKKYDQYFQWTTTADGIMNAYKNGKVASLIGMEGGHMIGNSLAVLRMFYELGVRYLTLTHSCNTAWADNYKATRYNKPVFHGLSSFGERVVKEMNRLGMLIDLSHVALDTMNDALDISIAPVIFSHTSSYALCPHRRNAPDDVLRRLPKNGGIIMVNIYPNFINCTVDTVYGDDNRTASVSQVADHMDHIKSITGPDHIGIGADFDGSDYFGEMKDVSTYPYLFAELVRRGWSDIDLEKLAYRNFYRVFKQVEMVRDSLSGNEPDDTLIDIKDIPDKSCITTTWT</sequence>
<evidence type="ECO:0000256" key="1">
    <source>
        <dbReference type="RuleBase" id="RU341113"/>
    </source>
</evidence>
<keyword evidence="1" id="KW-1015">Disulfide bond</keyword>
<keyword evidence="3" id="KW-1185">Reference proteome</keyword>
<dbReference type="OrthoDB" id="445695at2759"/>
<dbReference type="CTD" id="20251065"/>
<gene>
    <name evidence="2" type="ORF">LOTGIDRAFT_239451</name>
</gene>
<dbReference type="PANTHER" id="PTHR10443:SF12">
    <property type="entry name" value="DIPEPTIDASE"/>
    <property type="match status" value="1"/>
</dbReference>
<keyword evidence="1" id="KW-0336">GPI-anchor</keyword>
<accession>V3ZUQ7</accession>
<reference evidence="2 3" key="1">
    <citation type="journal article" date="2013" name="Nature">
        <title>Insights into bilaterian evolution from three spiralian genomes.</title>
        <authorList>
            <person name="Simakov O."/>
            <person name="Marletaz F."/>
            <person name="Cho S.J."/>
            <person name="Edsinger-Gonzales E."/>
            <person name="Havlak P."/>
            <person name="Hellsten U."/>
            <person name="Kuo D.H."/>
            <person name="Larsson T."/>
            <person name="Lv J."/>
            <person name="Arendt D."/>
            <person name="Savage R."/>
            <person name="Osoegawa K."/>
            <person name="de Jong P."/>
            <person name="Grimwood J."/>
            <person name="Chapman J.A."/>
            <person name="Shapiro H."/>
            <person name="Aerts A."/>
            <person name="Otillar R.P."/>
            <person name="Terry A.Y."/>
            <person name="Boore J.L."/>
            <person name="Grigoriev I.V."/>
            <person name="Lindberg D.R."/>
            <person name="Seaver E.C."/>
            <person name="Weisblat D.A."/>
            <person name="Putnam N.H."/>
            <person name="Rokhsar D.S."/>
        </authorList>
    </citation>
    <scope>NUCLEOTIDE SEQUENCE [LARGE SCALE GENOMIC DNA]</scope>
</reference>